<sequence length="396" mass="42438">MATLPLAGIRVLDLSTVLAAPVTATFLGDFGAEVVKVEEPGRGDFTRGTTAGARSAYWAQEARNKKSVTLDLRTEQGQRIVRDLIPHFDVVVTNYRPPTLRSWGLDPDRLSELAPDTVLVYVTGYGLTGPYSDRGSFDRIASAFAGLTYVTGDADRDPVRSGYSTIDYMAAYLGAFAVVTALYHRDTAGGGGQVVDLALYEAGFRASEDALAAYATTGRVRERAGNRNAQIVPASDFTTADGRRVSLHAGTDALFRRLGRLMGRPELAEDEAFATRAARAANADALYGVIGDWVARYTADDLTKLLNEADIPASPLMSIADIAADPHYRERGTLVDVRDPEFGELLMPAPLPRLSKTPGTVRSTGPALGAHNTEVYQGVLGLSEREIAALRADGVI</sequence>
<dbReference type="Gene3D" id="3.40.50.10540">
    <property type="entry name" value="Crotonobetainyl-coa:carnitine coa-transferase, domain 1"/>
    <property type="match status" value="1"/>
</dbReference>
<dbReference type="InterPro" id="IPR044855">
    <property type="entry name" value="CoA-Trfase_III_dom3_sf"/>
</dbReference>
<name>A0AAU8KRB3_9ACTN</name>
<dbReference type="RefSeq" id="WP_354598278.1">
    <property type="nucleotide sequence ID" value="NZ_CP136798.1"/>
</dbReference>
<dbReference type="PANTHER" id="PTHR48207:SF3">
    <property type="entry name" value="SUCCINATE--HYDROXYMETHYLGLUTARATE COA-TRANSFERASE"/>
    <property type="match status" value="1"/>
</dbReference>
<evidence type="ECO:0000256" key="1">
    <source>
        <dbReference type="ARBA" id="ARBA00022679"/>
    </source>
</evidence>
<accession>A0AAU8KRB3</accession>
<dbReference type="InterPro" id="IPR003673">
    <property type="entry name" value="CoA-Trfase_fam_III"/>
</dbReference>
<dbReference type="SUPFAM" id="SSF89796">
    <property type="entry name" value="CoA-transferase family III (CaiB/BaiF)"/>
    <property type="match status" value="1"/>
</dbReference>
<dbReference type="AlphaFoldDB" id="A0AAU8KRB3"/>
<dbReference type="InterPro" id="IPR023606">
    <property type="entry name" value="CoA-Trfase_III_dom_1_sf"/>
</dbReference>
<dbReference type="Pfam" id="PF02515">
    <property type="entry name" value="CoA_transf_3"/>
    <property type="match status" value="1"/>
</dbReference>
<dbReference type="Gene3D" id="3.30.1540.10">
    <property type="entry name" value="formyl-coa transferase, domain 3"/>
    <property type="match status" value="1"/>
</dbReference>
<dbReference type="EMBL" id="CP136798">
    <property type="protein sequence ID" value="XCN17540.1"/>
    <property type="molecule type" value="Genomic_DNA"/>
</dbReference>
<organism evidence="2">
    <name type="scientific">Streptomyces sp. JL1001</name>
    <dbReference type="NCBI Taxonomy" id="3078227"/>
    <lineage>
        <taxon>Bacteria</taxon>
        <taxon>Bacillati</taxon>
        <taxon>Actinomycetota</taxon>
        <taxon>Actinomycetes</taxon>
        <taxon>Kitasatosporales</taxon>
        <taxon>Streptomycetaceae</taxon>
        <taxon>Streptomyces</taxon>
    </lineage>
</organism>
<proteinExistence type="predicted"/>
<protein>
    <submittedName>
        <fullName evidence="2">CoA transferase</fullName>
        <ecNumber evidence="2">2.8.3.-</ecNumber>
    </submittedName>
</protein>
<dbReference type="InterPro" id="IPR050483">
    <property type="entry name" value="CoA-transferase_III_domain"/>
</dbReference>
<gene>
    <name evidence="2" type="ORF">R1Y80_29625</name>
</gene>
<dbReference type="GO" id="GO:0008410">
    <property type="term" value="F:CoA-transferase activity"/>
    <property type="evidence" value="ECO:0007669"/>
    <property type="project" value="TreeGrafter"/>
</dbReference>
<dbReference type="EC" id="2.8.3.-" evidence="2"/>
<reference evidence="2" key="1">
    <citation type="submission" date="2023-10" db="EMBL/GenBank/DDBJ databases">
        <title>Complete genome sequence of Streptomyces sp. JL1001.</title>
        <authorList>
            <person name="Jiang L."/>
        </authorList>
    </citation>
    <scope>NUCLEOTIDE SEQUENCE</scope>
    <source>
        <strain evidence="2">JL1001</strain>
    </source>
</reference>
<evidence type="ECO:0000313" key="2">
    <source>
        <dbReference type="EMBL" id="XCN17540.1"/>
    </source>
</evidence>
<keyword evidence="1 2" id="KW-0808">Transferase</keyword>
<dbReference type="PANTHER" id="PTHR48207">
    <property type="entry name" value="SUCCINATE--HYDROXYMETHYLGLUTARATE COA-TRANSFERASE"/>
    <property type="match status" value="1"/>
</dbReference>